<evidence type="ECO:0000313" key="2">
    <source>
        <dbReference type="EMBL" id="KAK0727917.1"/>
    </source>
</evidence>
<organism evidence="2 3">
    <name type="scientific">Lasiosphaeria miniovina</name>
    <dbReference type="NCBI Taxonomy" id="1954250"/>
    <lineage>
        <taxon>Eukaryota</taxon>
        <taxon>Fungi</taxon>
        <taxon>Dikarya</taxon>
        <taxon>Ascomycota</taxon>
        <taxon>Pezizomycotina</taxon>
        <taxon>Sordariomycetes</taxon>
        <taxon>Sordariomycetidae</taxon>
        <taxon>Sordariales</taxon>
        <taxon>Lasiosphaeriaceae</taxon>
        <taxon>Lasiosphaeria</taxon>
    </lineage>
</organism>
<dbReference type="AlphaFoldDB" id="A0AA40B5B2"/>
<dbReference type="RefSeq" id="XP_060300772.1">
    <property type="nucleotide sequence ID" value="XM_060433457.1"/>
</dbReference>
<evidence type="ECO:0000313" key="3">
    <source>
        <dbReference type="Proteomes" id="UP001172101"/>
    </source>
</evidence>
<name>A0AA40B5B2_9PEZI</name>
<proteinExistence type="predicted"/>
<reference evidence="2" key="1">
    <citation type="submission" date="2023-06" db="EMBL/GenBank/DDBJ databases">
        <title>Genome-scale phylogeny and comparative genomics of the fungal order Sordariales.</title>
        <authorList>
            <consortium name="Lawrence Berkeley National Laboratory"/>
            <person name="Hensen N."/>
            <person name="Bonometti L."/>
            <person name="Westerberg I."/>
            <person name="Brannstrom I.O."/>
            <person name="Guillou S."/>
            <person name="Cros-Aarteil S."/>
            <person name="Calhoun S."/>
            <person name="Haridas S."/>
            <person name="Kuo A."/>
            <person name="Mondo S."/>
            <person name="Pangilinan J."/>
            <person name="Riley R."/>
            <person name="LaButti K."/>
            <person name="Andreopoulos B."/>
            <person name="Lipzen A."/>
            <person name="Chen C."/>
            <person name="Yanf M."/>
            <person name="Daum C."/>
            <person name="Ng V."/>
            <person name="Clum A."/>
            <person name="Steindorff A."/>
            <person name="Ohm R."/>
            <person name="Martin F."/>
            <person name="Silar P."/>
            <person name="Natvig D."/>
            <person name="Lalanne C."/>
            <person name="Gautier V."/>
            <person name="Ament-velasquez S.L."/>
            <person name="Kruys A."/>
            <person name="Hutchinson M.I."/>
            <person name="Powell A.J."/>
            <person name="Barry K."/>
            <person name="Miller A.N."/>
            <person name="Grigoriev I.V."/>
            <person name="Debuchy R."/>
            <person name="Gladieux P."/>
            <person name="Thoren M.H."/>
            <person name="Johannesson H."/>
        </authorList>
    </citation>
    <scope>NUCLEOTIDE SEQUENCE</scope>
    <source>
        <strain evidence="2">SMH2392-1A</strain>
    </source>
</reference>
<sequence length="326" mass="34813">MKLRGIELASKLVGWLRSREAEPMEELEKMDGGEVEETEDALDMFRLVREANLSAVGLGRLGSGGGEGEDGGKGGAAARCICWCAMSLLESSAARTLWVSAASSRATRVGRCAAFRTSLRRTSASSLASDCVRCLRRRLLSERRAGLRSRSRLHSHSQSHSHSHAHSRSRVLPSGSTRTTSCSGAAWTAAMSLPMPTFEVEVGLEDEGGESLLRRMPSSRKPAGRPADFCFSVLTSSSVLRADRVFPSFCESGSGIGLSGARLCGDPGWPIQTLLIASSSPTDIDVFHARFLLLPPLLLLVASLALKSKSSSEFRSGPPKSSTLSC</sequence>
<comment type="caution">
    <text evidence="2">The sequence shown here is derived from an EMBL/GenBank/DDBJ whole genome shotgun (WGS) entry which is preliminary data.</text>
</comment>
<gene>
    <name evidence="2" type="ORF">B0T26DRAFT_149751</name>
</gene>
<evidence type="ECO:0000256" key="1">
    <source>
        <dbReference type="SAM" id="MobiDB-lite"/>
    </source>
</evidence>
<protein>
    <submittedName>
        <fullName evidence="2">Uncharacterized protein</fullName>
    </submittedName>
</protein>
<dbReference type="EMBL" id="JAUIRO010000002">
    <property type="protein sequence ID" value="KAK0727917.1"/>
    <property type="molecule type" value="Genomic_DNA"/>
</dbReference>
<accession>A0AA40B5B2</accession>
<keyword evidence="3" id="KW-1185">Reference proteome</keyword>
<dbReference type="Proteomes" id="UP001172101">
    <property type="component" value="Unassembled WGS sequence"/>
</dbReference>
<feature type="region of interest" description="Disordered" evidence="1">
    <location>
        <begin position="146"/>
        <end position="178"/>
    </location>
</feature>
<dbReference type="GeneID" id="85316728"/>
<feature type="compositionally biased region" description="Basic residues" evidence="1">
    <location>
        <begin position="146"/>
        <end position="169"/>
    </location>
</feature>